<protein>
    <recommendedName>
        <fullName evidence="3">Phage protein Gp19/Gp15/Gp42</fullName>
    </recommendedName>
</protein>
<accession>A0A7X2NQC9</accession>
<proteinExistence type="predicted"/>
<dbReference type="AlphaFoldDB" id="A0A7X2NQC9"/>
<gene>
    <name evidence="1" type="ORF">FYJ51_01800</name>
</gene>
<evidence type="ECO:0000313" key="1">
    <source>
        <dbReference type="EMBL" id="MSS57644.1"/>
    </source>
</evidence>
<sequence>MDESFAAVDDLSIMWRKLTLDEQEKCAAILPVISDQLRYEAKKVGKDLDQMIEAGDIPKNVVKSVTVDIASRYIEQSASDKSTLLSQESQSALGYSWSGTYTNTGGGISIMNKDLKRLGLNRQRYGMVDIYGLERDNS</sequence>
<reference evidence="1 2" key="1">
    <citation type="submission" date="2019-08" db="EMBL/GenBank/DDBJ databases">
        <title>In-depth cultivation of the pig gut microbiome towards novel bacterial diversity and tailored functional studies.</title>
        <authorList>
            <person name="Wylensek D."/>
            <person name="Hitch T.C.A."/>
            <person name="Clavel T."/>
        </authorList>
    </citation>
    <scope>NUCLEOTIDE SEQUENCE [LARGE SCALE GENOMIC DNA]</scope>
    <source>
        <strain evidence="1 2">Oil+RF-744-GAM-WT-6</strain>
    </source>
</reference>
<keyword evidence="2" id="KW-1185">Reference proteome</keyword>
<dbReference type="Pfam" id="PF09355">
    <property type="entry name" value="Phage_Gp19"/>
    <property type="match status" value="1"/>
</dbReference>
<dbReference type="RefSeq" id="WP_154502539.1">
    <property type="nucleotide sequence ID" value="NZ_VUMN01000002.1"/>
</dbReference>
<evidence type="ECO:0008006" key="3">
    <source>
        <dbReference type="Google" id="ProtNLM"/>
    </source>
</evidence>
<evidence type="ECO:0000313" key="2">
    <source>
        <dbReference type="Proteomes" id="UP000461880"/>
    </source>
</evidence>
<name>A0A7X2NQC9_9FIRM</name>
<dbReference type="EMBL" id="VUMN01000002">
    <property type="protein sequence ID" value="MSS57644.1"/>
    <property type="molecule type" value="Genomic_DNA"/>
</dbReference>
<dbReference type="InterPro" id="IPR018963">
    <property type="entry name" value="Mycophage_D29_Gp19"/>
</dbReference>
<comment type="caution">
    <text evidence="1">The sequence shown here is derived from an EMBL/GenBank/DDBJ whole genome shotgun (WGS) entry which is preliminary data.</text>
</comment>
<dbReference type="Proteomes" id="UP000461880">
    <property type="component" value="Unassembled WGS sequence"/>
</dbReference>
<organism evidence="1 2">
    <name type="scientific">Stecheria intestinalis</name>
    <dbReference type="NCBI Taxonomy" id="2606630"/>
    <lineage>
        <taxon>Bacteria</taxon>
        <taxon>Bacillati</taxon>
        <taxon>Bacillota</taxon>
        <taxon>Erysipelotrichia</taxon>
        <taxon>Erysipelotrichales</taxon>
        <taxon>Erysipelotrichaceae</taxon>
        <taxon>Stecheria</taxon>
    </lineage>
</organism>